<dbReference type="Gene3D" id="3.40.190.10">
    <property type="entry name" value="Periplasmic binding protein-like II"/>
    <property type="match status" value="2"/>
</dbReference>
<dbReference type="CDD" id="cd13581">
    <property type="entry name" value="PBP2_AlgQ_like_2"/>
    <property type="match status" value="1"/>
</dbReference>
<evidence type="ECO:0000313" key="2">
    <source>
        <dbReference type="EMBL" id="SEE35809.1"/>
    </source>
</evidence>
<dbReference type="EMBL" id="FNTV01000001">
    <property type="protein sequence ID" value="SEE35809.1"/>
    <property type="molecule type" value="Genomic_DNA"/>
</dbReference>
<dbReference type="Pfam" id="PF01547">
    <property type="entry name" value="SBP_bac_1"/>
    <property type="match status" value="1"/>
</dbReference>
<accession>A0A1H5I6T5</accession>
<proteinExistence type="predicted"/>
<dbReference type="AlphaFoldDB" id="A0A1H5I6T5"/>
<dbReference type="InterPro" id="IPR006059">
    <property type="entry name" value="SBP"/>
</dbReference>
<gene>
    <name evidence="2" type="ORF">SAMN04489740_1216</name>
</gene>
<feature type="chain" id="PRO_5010194477" evidence="1">
    <location>
        <begin position="31"/>
        <end position="534"/>
    </location>
</feature>
<protein>
    <submittedName>
        <fullName evidence="2">Carbohydrate ABC transporter substrate-binding protein, CUT1 family</fullName>
    </submittedName>
</protein>
<keyword evidence="1" id="KW-0732">Signal</keyword>
<sequence>MMISRRNFTSLSVLAIGTLMLNACSGNSKAQINDASADFGLQSSGYPVVTKPLTLAFSGTKSALAPDYKTMALVQEWQKTTNITVDWKNLPDNVFQEKKNLILASGDLPDAFFNTGLSDSEVATYGTNGTLLALETLIDSHAPNMKKILDSRPDIKAAITSSDGHIYTLPSVEELGLVQFPHMIAINKTWLDKLGLAVPTTIDEYHDALLAFKEKDLAGGGKTIPLSYEPGTFCGDIVDLVAALGGLPDNADHRIVQDGKVIFTATQPQYKKAVTALNSWYKEGLIDPESFSQDDKSYLAKGKTTTPSLGSFVWWEIKEMVGEERANDYVLVPILTGVDGKKLASVANNQEINRGAFAITRSNKYPAATMRWVDYLYDPIQSAQANWGPIGVTLEKDDKGILVQIPADVSTSEGERRQKVAPGGPKVITKEDFLTVVAPEPRAAERAKIVQDMYLPHAANKAYPPVPLSNEELQQISSIQTDVTSLTKQKLAKWVVQGGIDAEWDGYVAQLKTIGLDRMMETYQQAYDRFQENS</sequence>
<dbReference type="Proteomes" id="UP000182725">
    <property type="component" value="Unassembled WGS sequence"/>
</dbReference>
<organism evidence="2 3">
    <name type="scientific">Arthrobacter alpinus</name>
    <dbReference type="NCBI Taxonomy" id="656366"/>
    <lineage>
        <taxon>Bacteria</taxon>
        <taxon>Bacillati</taxon>
        <taxon>Actinomycetota</taxon>
        <taxon>Actinomycetes</taxon>
        <taxon>Micrococcales</taxon>
        <taxon>Micrococcaceae</taxon>
        <taxon>Arthrobacter</taxon>
    </lineage>
</organism>
<feature type="signal peptide" evidence="1">
    <location>
        <begin position="1"/>
        <end position="30"/>
    </location>
</feature>
<dbReference type="RefSeq" id="WP_074710976.1">
    <property type="nucleotide sequence ID" value="NZ_FNTV01000001.1"/>
</dbReference>
<dbReference type="PANTHER" id="PTHR43649:SF12">
    <property type="entry name" value="DIACETYLCHITOBIOSE BINDING PROTEIN DASA"/>
    <property type="match status" value="1"/>
</dbReference>
<evidence type="ECO:0000256" key="1">
    <source>
        <dbReference type="SAM" id="SignalP"/>
    </source>
</evidence>
<dbReference type="PANTHER" id="PTHR43649">
    <property type="entry name" value="ARABINOSE-BINDING PROTEIN-RELATED"/>
    <property type="match status" value="1"/>
</dbReference>
<dbReference type="SUPFAM" id="SSF53850">
    <property type="entry name" value="Periplasmic binding protein-like II"/>
    <property type="match status" value="1"/>
</dbReference>
<evidence type="ECO:0000313" key="3">
    <source>
        <dbReference type="Proteomes" id="UP000182725"/>
    </source>
</evidence>
<reference evidence="2 3" key="1">
    <citation type="submission" date="2016-10" db="EMBL/GenBank/DDBJ databases">
        <authorList>
            <person name="de Groot N.N."/>
        </authorList>
    </citation>
    <scope>NUCLEOTIDE SEQUENCE [LARGE SCALE GENOMIC DNA]</scope>
    <source>
        <strain evidence="2 3">DSM 22274</strain>
    </source>
</reference>
<dbReference type="InterPro" id="IPR050490">
    <property type="entry name" value="Bact_solute-bd_prot1"/>
</dbReference>
<name>A0A1H5I6T5_9MICC</name>